<accession>A0A139K9S7</accession>
<evidence type="ECO:0000313" key="9">
    <source>
        <dbReference type="Proteomes" id="UP000432488"/>
    </source>
</evidence>
<evidence type="ECO:0000313" key="7">
    <source>
        <dbReference type="Proteomes" id="UP000260759"/>
    </source>
</evidence>
<comment type="caution">
    <text evidence="5">The sequence shown here is derived from an EMBL/GenBank/DDBJ whole genome shotgun (WGS) entry which is preliminary data.</text>
</comment>
<evidence type="ECO:0000313" key="1">
    <source>
        <dbReference type="EMBL" id="KAB4087891.1"/>
    </source>
</evidence>
<keyword evidence="12" id="KW-1185">Reference proteome</keyword>
<dbReference type="EMBL" id="WCTR01000008">
    <property type="protein sequence ID" value="KAB4211903.1"/>
    <property type="molecule type" value="Genomic_DNA"/>
</dbReference>
<dbReference type="EMBL" id="WCUV01000016">
    <property type="protein sequence ID" value="KAB4087891.1"/>
    <property type="molecule type" value="Genomic_DNA"/>
</dbReference>
<dbReference type="Proteomes" id="UP000466952">
    <property type="component" value="Unassembled WGS sequence"/>
</dbReference>
<dbReference type="EMBL" id="JAFBJK010000002">
    <property type="protein sequence ID" value="MBT8724978.1"/>
    <property type="molecule type" value="Genomic_DNA"/>
</dbReference>
<reference evidence="9 10" key="2">
    <citation type="journal article" date="2019" name="Nat. Med.">
        <title>A library of human gut bacterial isolates paired with longitudinal multiomics data enables mechanistic microbiome research.</title>
        <authorList>
            <person name="Poyet M."/>
            <person name="Groussin M."/>
            <person name="Gibbons S.M."/>
            <person name="Avila-Pacheco J."/>
            <person name="Jiang X."/>
            <person name="Kearney S.M."/>
            <person name="Perrotta A.R."/>
            <person name="Berdy B."/>
            <person name="Zhao S."/>
            <person name="Lieberman T.D."/>
            <person name="Swanson P.K."/>
            <person name="Smith M."/>
            <person name="Roesemann S."/>
            <person name="Alexander J.E."/>
            <person name="Rich S.A."/>
            <person name="Livny J."/>
            <person name="Vlamakis H."/>
            <person name="Clish C."/>
            <person name="Bullock K."/>
            <person name="Deik A."/>
            <person name="Scott J."/>
            <person name="Pierce K.A."/>
            <person name="Xavier R.J."/>
            <person name="Alm E.J."/>
        </authorList>
    </citation>
    <scope>NUCLEOTIDE SEQUENCE [LARGE SCALE GENOMIC DNA]</scope>
    <source>
        <strain evidence="3 10">BIOML-A11</strain>
        <strain evidence="2 11">BIOML-A19</strain>
        <strain evidence="1 9">BIOML-A42</strain>
    </source>
</reference>
<dbReference type="Proteomes" id="UP001196342">
    <property type="component" value="Unassembled WGS sequence"/>
</dbReference>
<organism evidence="5 7">
    <name type="scientific">Bacteroides uniformis</name>
    <dbReference type="NCBI Taxonomy" id="820"/>
    <lineage>
        <taxon>Bacteria</taxon>
        <taxon>Pseudomonadati</taxon>
        <taxon>Bacteroidota</taxon>
        <taxon>Bacteroidia</taxon>
        <taxon>Bacteroidales</taxon>
        <taxon>Bacteroidaceae</taxon>
        <taxon>Bacteroides</taxon>
    </lineage>
</organism>
<dbReference type="EMBL" id="QSVA01000005">
    <property type="protein sequence ID" value="RGN95046.1"/>
    <property type="molecule type" value="Genomic_DNA"/>
</dbReference>
<dbReference type="Proteomes" id="UP000283680">
    <property type="component" value="Unassembled WGS sequence"/>
</dbReference>
<evidence type="ECO:0000313" key="10">
    <source>
        <dbReference type="Proteomes" id="UP000466952"/>
    </source>
</evidence>
<reference evidence="4 12" key="3">
    <citation type="submission" date="2020-12" db="EMBL/GenBank/DDBJ databases">
        <title>Microorganisms.</title>
        <authorList>
            <person name="Matos J."/>
            <person name="Faleiro L."/>
            <person name="Duarte I."/>
        </authorList>
    </citation>
    <scope>NUCLEOTIDE SEQUENCE [LARGE SCALE GENOMIC DNA]</scope>
    <source>
        <strain evidence="4 12">PtFD3Pch2</strain>
    </source>
</reference>
<evidence type="ECO:0000313" key="2">
    <source>
        <dbReference type="EMBL" id="KAB4180433.1"/>
    </source>
</evidence>
<dbReference type="EMBL" id="QRTH01000002">
    <property type="protein sequence ID" value="RGQ53214.1"/>
    <property type="molecule type" value="Genomic_DNA"/>
</dbReference>
<evidence type="ECO:0000313" key="11">
    <source>
        <dbReference type="Proteomes" id="UP000487221"/>
    </source>
</evidence>
<gene>
    <name evidence="6" type="ORF">DWY92_05925</name>
    <name evidence="5" type="ORF">DXB37_07715</name>
    <name evidence="3" type="ORF">GAP55_13090</name>
    <name evidence="2" type="ORF">GAQ44_19550</name>
    <name evidence="1" type="ORF">GAQ56_18710</name>
    <name evidence="4" type="ORF">JQN06_02165</name>
</gene>
<reference evidence="7 8" key="1">
    <citation type="submission" date="2018-08" db="EMBL/GenBank/DDBJ databases">
        <title>A genome reference for cultivated species of the human gut microbiota.</title>
        <authorList>
            <person name="Zou Y."/>
            <person name="Xue W."/>
            <person name="Luo G."/>
        </authorList>
    </citation>
    <scope>NUCLEOTIDE SEQUENCE [LARGE SCALE GENOMIC DNA]</scope>
    <source>
        <strain evidence="6 8">AF28-11</strain>
        <strain evidence="5 7">OM03-4</strain>
    </source>
</reference>
<dbReference type="Proteomes" id="UP000260759">
    <property type="component" value="Unassembled WGS sequence"/>
</dbReference>
<evidence type="ECO:0000313" key="12">
    <source>
        <dbReference type="Proteomes" id="UP001196342"/>
    </source>
</evidence>
<evidence type="ECO:0000313" key="5">
    <source>
        <dbReference type="EMBL" id="RGN95046.1"/>
    </source>
</evidence>
<evidence type="ECO:0000313" key="8">
    <source>
        <dbReference type="Proteomes" id="UP000283680"/>
    </source>
</evidence>
<dbReference type="RefSeq" id="WP_004293654.1">
    <property type="nucleotide sequence ID" value="NZ_CACRTC010000020.1"/>
</dbReference>
<evidence type="ECO:0000313" key="4">
    <source>
        <dbReference type="EMBL" id="MBT8724978.1"/>
    </source>
</evidence>
<evidence type="ECO:0000313" key="6">
    <source>
        <dbReference type="EMBL" id="RGQ53214.1"/>
    </source>
</evidence>
<dbReference type="Proteomes" id="UP000432488">
    <property type="component" value="Unassembled WGS sequence"/>
</dbReference>
<proteinExistence type="predicted"/>
<name>A0A139K9S7_BACUN</name>
<dbReference type="AlphaFoldDB" id="A0A139K9S7"/>
<evidence type="ECO:0000313" key="3">
    <source>
        <dbReference type="EMBL" id="KAB4211903.1"/>
    </source>
</evidence>
<dbReference type="GeneID" id="98398693"/>
<dbReference type="Proteomes" id="UP000487221">
    <property type="component" value="Unassembled WGS sequence"/>
</dbReference>
<protein>
    <submittedName>
        <fullName evidence="5">Uncharacterized protein</fullName>
    </submittedName>
</protein>
<sequence length="178" mass="20036">MIYNLLKRIQNLLASKPSGTKEEQEILSLVSQALPAMLNGHDTETLAANELLVRICPDTKRPVLVCHNGNGQCLCLHNGTTEEDAVDVDLWLRSNGRECNGYNKLQEAVVDLAYNAGADNLWEDRDSRAVNAEIVQWAEEFETEHAGTDWDAEDYFLAIDRFYKEKTKQMNPVTIPAN</sequence>
<dbReference type="EMBL" id="WCTY01000042">
    <property type="protein sequence ID" value="KAB4180433.1"/>
    <property type="molecule type" value="Genomic_DNA"/>
</dbReference>